<organism evidence="6 7">
    <name type="scientific">Hevea brasiliensis</name>
    <name type="common">Para rubber tree</name>
    <name type="synonym">Siphonia brasiliensis</name>
    <dbReference type="NCBI Taxonomy" id="3981"/>
    <lineage>
        <taxon>Eukaryota</taxon>
        <taxon>Viridiplantae</taxon>
        <taxon>Streptophyta</taxon>
        <taxon>Embryophyta</taxon>
        <taxon>Tracheophyta</taxon>
        <taxon>Spermatophyta</taxon>
        <taxon>Magnoliopsida</taxon>
        <taxon>eudicotyledons</taxon>
        <taxon>Gunneridae</taxon>
        <taxon>Pentapetalae</taxon>
        <taxon>rosids</taxon>
        <taxon>fabids</taxon>
        <taxon>Malpighiales</taxon>
        <taxon>Euphorbiaceae</taxon>
        <taxon>Crotonoideae</taxon>
        <taxon>Micrandreae</taxon>
        <taxon>Hevea</taxon>
    </lineage>
</organism>
<evidence type="ECO:0008006" key="8">
    <source>
        <dbReference type="Google" id="ProtNLM"/>
    </source>
</evidence>
<comment type="subcellular location">
    <subcellularLocation>
        <location evidence="1">Membrane</location>
        <topology evidence="1">Single-pass type II membrane protein</topology>
    </subcellularLocation>
</comment>
<keyword evidence="4" id="KW-0472">Membrane</keyword>
<evidence type="ECO:0000256" key="2">
    <source>
        <dbReference type="ARBA" id="ARBA00022676"/>
    </source>
</evidence>
<keyword evidence="5" id="KW-0325">Glycoprotein</keyword>
<proteinExistence type="predicted"/>
<evidence type="ECO:0000313" key="6">
    <source>
        <dbReference type="EMBL" id="KAF2308735.1"/>
    </source>
</evidence>
<dbReference type="PANTHER" id="PTHR31042:SF20">
    <property type="entry name" value="CORE-2_I-BRANCHING BETA-1,6-N-ACETYLGLUCOSAMINYLTRANSFERASE FAMILY PROTEIN"/>
    <property type="match status" value="1"/>
</dbReference>
<dbReference type="EMBL" id="JAAGAX010000007">
    <property type="protein sequence ID" value="KAF2308735.1"/>
    <property type="molecule type" value="Genomic_DNA"/>
</dbReference>
<dbReference type="PANTHER" id="PTHR31042">
    <property type="entry name" value="CORE-2/I-BRANCHING BETA-1,6-N-ACETYLGLUCOSAMINYLTRANSFERASE FAMILY PROTEIN-RELATED"/>
    <property type="match status" value="1"/>
</dbReference>
<dbReference type="GO" id="GO:0016757">
    <property type="term" value="F:glycosyltransferase activity"/>
    <property type="evidence" value="ECO:0007669"/>
    <property type="project" value="UniProtKB-KW"/>
</dbReference>
<evidence type="ECO:0000256" key="4">
    <source>
        <dbReference type="ARBA" id="ARBA00023136"/>
    </source>
</evidence>
<dbReference type="Pfam" id="PF02485">
    <property type="entry name" value="Branch"/>
    <property type="match status" value="2"/>
</dbReference>
<keyword evidence="7" id="KW-1185">Reference proteome</keyword>
<dbReference type="InterPro" id="IPR003406">
    <property type="entry name" value="Glyco_trans_14"/>
</dbReference>
<comment type="caution">
    <text evidence="6">The sequence shown here is derived from an EMBL/GenBank/DDBJ whole genome shotgun (WGS) entry which is preliminary data.</text>
</comment>
<name>A0A6A6M893_HEVBR</name>
<accession>A0A6A6M893</accession>
<dbReference type="AlphaFoldDB" id="A0A6A6M893"/>
<evidence type="ECO:0000256" key="1">
    <source>
        <dbReference type="ARBA" id="ARBA00004606"/>
    </source>
</evidence>
<dbReference type="GO" id="GO:0016020">
    <property type="term" value="C:membrane"/>
    <property type="evidence" value="ECO:0007669"/>
    <property type="project" value="UniProtKB-SubCell"/>
</dbReference>
<keyword evidence="2" id="KW-0328">Glycosyltransferase</keyword>
<dbReference type="Proteomes" id="UP000467840">
    <property type="component" value="Chromosome 17"/>
</dbReference>
<evidence type="ECO:0000256" key="5">
    <source>
        <dbReference type="ARBA" id="ARBA00023180"/>
    </source>
</evidence>
<reference evidence="6 7" key="1">
    <citation type="journal article" date="2020" name="Mol. Plant">
        <title>The Chromosome-Based Rubber Tree Genome Provides New Insights into Spurge Genome Evolution and Rubber Biosynthesis.</title>
        <authorList>
            <person name="Liu J."/>
            <person name="Shi C."/>
            <person name="Shi C.C."/>
            <person name="Li W."/>
            <person name="Zhang Q.J."/>
            <person name="Zhang Y."/>
            <person name="Li K."/>
            <person name="Lu H.F."/>
            <person name="Shi C."/>
            <person name="Zhu S.T."/>
            <person name="Xiao Z.Y."/>
            <person name="Nan H."/>
            <person name="Yue Y."/>
            <person name="Zhu X.G."/>
            <person name="Wu Y."/>
            <person name="Hong X.N."/>
            <person name="Fan G.Y."/>
            <person name="Tong Y."/>
            <person name="Zhang D."/>
            <person name="Mao C.L."/>
            <person name="Liu Y.L."/>
            <person name="Hao S.J."/>
            <person name="Liu W.Q."/>
            <person name="Lv M.Q."/>
            <person name="Zhang H.B."/>
            <person name="Liu Y."/>
            <person name="Hu-Tang G.R."/>
            <person name="Wang J.P."/>
            <person name="Wang J.H."/>
            <person name="Sun Y.H."/>
            <person name="Ni S.B."/>
            <person name="Chen W.B."/>
            <person name="Zhang X.C."/>
            <person name="Jiao Y.N."/>
            <person name="Eichler E.E."/>
            <person name="Li G.H."/>
            <person name="Liu X."/>
            <person name="Gao L.Z."/>
        </authorList>
    </citation>
    <scope>NUCLEOTIDE SEQUENCE [LARGE SCALE GENOMIC DNA]</scope>
    <source>
        <strain evidence="7">cv. GT1</strain>
        <tissue evidence="6">Leaf</tissue>
    </source>
</reference>
<dbReference type="InterPro" id="IPR044174">
    <property type="entry name" value="BC10-like"/>
</dbReference>
<sequence>MSSLFISKTKPPISLMHNMEDDELFGRASMAPRIQSVPQELVPKPKVAFMFLTKGPLPLAALWEKFFKGHEGLYTCGMGRASMIDAERRLLANALLDLSNERFVLVSETCIPLFNFSKYNYLINARNSFVGSYDDPRKVGRGRYNPKMSPRINISNWRKGSQWFEVNRRLAIEIVSDTKYYPVFRQHCSPPCYMDEHYIPTLVNVVCPQENTNRSVTWVDWSKSGPHPGKFAKQAISVGFLDRIRFGRNCTYNGNTSSICFLFARKFLPNTLQLLLRIATFQ</sequence>
<keyword evidence="3" id="KW-0808">Transferase</keyword>
<evidence type="ECO:0000313" key="7">
    <source>
        <dbReference type="Proteomes" id="UP000467840"/>
    </source>
</evidence>
<gene>
    <name evidence="6" type="ORF">GH714_014871</name>
</gene>
<protein>
    <recommendedName>
        <fullName evidence="8">Core-2/I-branching beta-1,6-N-acetylglucosaminyltransferase family protein</fullName>
    </recommendedName>
</protein>
<evidence type="ECO:0000256" key="3">
    <source>
        <dbReference type="ARBA" id="ARBA00022679"/>
    </source>
</evidence>